<dbReference type="RefSeq" id="WP_202953158.1">
    <property type="nucleotide sequence ID" value="NZ_JAPCID010000002.1"/>
</dbReference>
<comment type="caution">
    <text evidence="11">The sequence shown here is derived from an EMBL/GenBank/DDBJ whole genome shotgun (WGS) entry which is preliminary data.</text>
</comment>
<dbReference type="InterPro" id="IPR058533">
    <property type="entry name" value="Cation_efflux_TM"/>
</dbReference>
<dbReference type="PANTHER" id="PTHR11562">
    <property type="entry name" value="CATION EFFLUX PROTEIN/ ZINC TRANSPORTER"/>
    <property type="match status" value="1"/>
</dbReference>
<dbReference type="InterPro" id="IPR027469">
    <property type="entry name" value="Cation_efflux_TMD_sf"/>
</dbReference>
<sequence>MAHDHGHGHGHSHGPSADADRRWLTVALLLIVSFMVVEVVVGLIASSLALLSDAAHMLTDAGAIALALVAAGLAARPPTRRFTFGLGRAEILAAQANGATLLVLAGVLALESVRRLFEPPEVEGGLVIVVGVLGALVNIASAWALSRSERRGLNVEGAMAHVLMDLYGSVAAVIAGVVIVLTGFGEADGIAALLVSALMVRSGWRLLRDSGRILLEGTPKDIDINEVGTALARADGVVEVHDLHVWEVTSGFPALAAHVLVREGDDCHGRRRQLESLLHERFGIDHTTLQVDHQHPDRLLTLGA</sequence>
<dbReference type="InterPro" id="IPR050681">
    <property type="entry name" value="CDF/SLC30A"/>
</dbReference>
<protein>
    <submittedName>
        <fullName evidence="11">Cation diffusion facilitator family transporter</fullName>
    </submittedName>
</protein>
<keyword evidence="5 8" id="KW-1133">Transmembrane helix</keyword>
<evidence type="ECO:0000256" key="3">
    <source>
        <dbReference type="ARBA" id="ARBA00022448"/>
    </source>
</evidence>
<evidence type="ECO:0000256" key="2">
    <source>
        <dbReference type="ARBA" id="ARBA00008873"/>
    </source>
</evidence>
<evidence type="ECO:0000259" key="9">
    <source>
        <dbReference type="Pfam" id="PF01545"/>
    </source>
</evidence>
<evidence type="ECO:0000256" key="8">
    <source>
        <dbReference type="SAM" id="Phobius"/>
    </source>
</evidence>
<gene>
    <name evidence="11" type="ORF">OJ962_01860</name>
</gene>
<evidence type="ECO:0000256" key="7">
    <source>
        <dbReference type="ARBA" id="ARBA00023136"/>
    </source>
</evidence>
<reference evidence="11" key="1">
    <citation type="submission" date="2022-10" db="EMBL/GenBank/DDBJ databases">
        <title>The WGS of Solirubrobacter sp. CPCC 204708.</title>
        <authorList>
            <person name="Jiang Z."/>
        </authorList>
    </citation>
    <scope>NUCLEOTIDE SEQUENCE</scope>
    <source>
        <strain evidence="11">CPCC 204708</strain>
    </source>
</reference>
<feature type="transmembrane region" description="Helical" evidence="8">
    <location>
        <begin position="125"/>
        <end position="145"/>
    </location>
</feature>
<evidence type="ECO:0000313" key="11">
    <source>
        <dbReference type="EMBL" id="MDA0136227.1"/>
    </source>
</evidence>
<dbReference type="Pfam" id="PF01545">
    <property type="entry name" value="Cation_efflux"/>
    <property type="match status" value="1"/>
</dbReference>
<dbReference type="EMBL" id="JAPCID010000002">
    <property type="protein sequence ID" value="MDA0136227.1"/>
    <property type="molecule type" value="Genomic_DNA"/>
</dbReference>
<dbReference type="Pfam" id="PF16916">
    <property type="entry name" value="ZT_dimer"/>
    <property type="match status" value="1"/>
</dbReference>
<dbReference type="InterPro" id="IPR002524">
    <property type="entry name" value="Cation_efflux"/>
</dbReference>
<feature type="domain" description="Cation efflux protein transmembrane" evidence="9">
    <location>
        <begin position="24"/>
        <end position="215"/>
    </location>
</feature>
<name>A0ABT4RCG4_9ACTN</name>
<feature type="transmembrane region" description="Helical" evidence="8">
    <location>
        <begin position="96"/>
        <end position="113"/>
    </location>
</feature>
<evidence type="ECO:0000256" key="4">
    <source>
        <dbReference type="ARBA" id="ARBA00022692"/>
    </source>
</evidence>
<feature type="transmembrane region" description="Helical" evidence="8">
    <location>
        <begin position="23"/>
        <end position="48"/>
    </location>
</feature>
<evidence type="ECO:0000256" key="6">
    <source>
        <dbReference type="ARBA" id="ARBA00023065"/>
    </source>
</evidence>
<comment type="similarity">
    <text evidence="2">Belongs to the cation diffusion facilitator (CDF) transporter (TC 2.A.4) family. SLC30A subfamily.</text>
</comment>
<evidence type="ECO:0000256" key="1">
    <source>
        <dbReference type="ARBA" id="ARBA00004141"/>
    </source>
</evidence>
<dbReference type="Gene3D" id="1.20.1510.10">
    <property type="entry name" value="Cation efflux protein transmembrane domain"/>
    <property type="match status" value="1"/>
</dbReference>
<keyword evidence="12" id="KW-1185">Reference proteome</keyword>
<dbReference type="SUPFAM" id="SSF160240">
    <property type="entry name" value="Cation efflux protein cytoplasmic domain-like"/>
    <property type="match status" value="1"/>
</dbReference>
<proteinExistence type="inferred from homology"/>
<feature type="domain" description="Cation efflux protein cytoplasmic" evidence="10">
    <location>
        <begin position="219"/>
        <end position="293"/>
    </location>
</feature>
<evidence type="ECO:0000259" key="10">
    <source>
        <dbReference type="Pfam" id="PF16916"/>
    </source>
</evidence>
<keyword evidence="3" id="KW-0813">Transport</keyword>
<dbReference type="InterPro" id="IPR036837">
    <property type="entry name" value="Cation_efflux_CTD_sf"/>
</dbReference>
<keyword evidence="6" id="KW-0406">Ion transport</keyword>
<feature type="transmembrane region" description="Helical" evidence="8">
    <location>
        <begin position="166"/>
        <end position="184"/>
    </location>
</feature>
<organism evidence="11 12">
    <name type="scientific">Solirubrobacter deserti</name>
    <dbReference type="NCBI Taxonomy" id="2282478"/>
    <lineage>
        <taxon>Bacteria</taxon>
        <taxon>Bacillati</taxon>
        <taxon>Actinomycetota</taxon>
        <taxon>Thermoleophilia</taxon>
        <taxon>Solirubrobacterales</taxon>
        <taxon>Solirubrobacteraceae</taxon>
        <taxon>Solirubrobacter</taxon>
    </lineage>
</organism>
<comment type="subcellular location">
    <subcellularLocation>
        <location evidence="1">Membrane</location>
        <topology evidence="1">Multi-pass membrane protein</topology>
    </subcellularLocation>
</comment>
<dbReference type="PANTHER" id="PTHR11562:SF17">
    <property type="entry name" value="RE54080P-RELATED"/>
    <property type="match status" value="1"/>
</dbReference>
<dbReference type="SUPFAM" id="SSF161111">
    <property type="entry name" value="Cation efflux protein transmembrane domain-like"/>
    <property type="match status" value="1"/>
</dbReference>
<feature type="transmembrane region" description="Helical" evidence="8">
    <location>
        <begin position="54"/>
        <end position="75"/>
    </location>
</feature>
<evidence type="ECO:0000313" key="12">
    <source>
        <dbReference type="Proteomes" id="UP001147700"/>
    </source>
</evidence>
<dbReference type="Proteomes" id="UP001147700">
    <property type="component" value="Unassembled WGS sequence"/>
</dbReference>
<keyword evidence="7 8" id="KW-0472">Membrane</keyword>
<keyword evidence="4 8" id="KW-0812">Transmembrane</keyword>
<evidence type="ECO:0000256" key="5">
    <source>
        <dbReference type="ARBA" id="ARBA00022989"/>
    </source>
</evidence>
<accession>A0ABT4RCG4</accession>
<dbReference type="NCBIfam" id="TIGR01297">
    <property type="entry name" value="CDF"/>
    <property type="match status" value="1"/>
</dbReference>
<dbReference type="InterPro" id="IPR027470">
    <property type="entry name" value="Cation_efflux_CTD"/>
</dbReference>